<protein>
    <submittedName>
        <fullName evidence="2">Uncharacterized protein</fullName>
    </submittedName>
</protein>
<organism evidence="2 3">
    <name type="scientific">Leptomonas seymouri</name>
    <dbReference type="NCBI Taxonomy" id="5684"/>
    <lineage>
        <taxon>Eukaryota</taxon>
        <taxon>Discoba</taxon>
        <taxon>Euglenozoa</taxon>
        <taxon>Kinetoplastea</taxon>
        <taxon>Metakinetoplastina</taxon>
        <taxon>Trypanosomatida</taxon>
        <taxon>Trypanosomatidae</taxon>
        <taxon>Leishmaniinae</taxon>
        <taxon>Leptomonas</taxon>
    </lineage>
</organism>
<gene>
    <name evidence="2" type="ORF">ABL78_4368</name>
</gene>
<reference evidence="2 3" key="1">
    <citation type="journal article" date="2015" name="PLoS Pathog.">
        <title>Leptomonas seymouri: Adaptations to the Dixenous Life Cycle Analyzed by Genome Sequencing, Transcriptome Profiling and Co-infection with Leishmania donovani.</title>
        <authorList>
            <person name="Kraeva N."/>
            <person name="Butenko A."/>
            <person name="Hlavacova J."/>
            <person name="Kostygov A."/>
            <person name="Myskova J."/>
            <person name="Grybchuk D."/>
            <person name="Lestinova T."/>
            <person name="Votypka J."/>
            <person name="Volf P."/>
            <person name="Opperdoes F."/>
            <person name="Flegontov P."/>
            <person name="Lukes J."/>
            <person name="Yurchenko V."/>
        </authorList>
    </citation>
    <scope>NUCLEOTIDE SEQUENCE [LARGE SCALE GENOMIC DNA]</scope>
    <source>
        <strain evidence="2 3">ATCC 30220</strain>
    </source>
</reference>
<accession>A0A0N1HYA2</accession>
<comment type="caution">
    <text evidence="2">The sequence shown here is derived from an EMBL/GenBank/DDBJ whole genome shotgun (WGS) entry which is preliminary data.</text>
</comment>
<feature type="region of interest" description="Disordered" evidence="1">
    <location>
        <begin position="188"/>
        <end position="222"/>
    </location>
</feature>
<dbReference type="AlphaFoldDB" id="A0A0N1HYA2"/>
<dbReference type="OrthoDB" id="261398at2759"/>
<keyword evidence="3" id="KW-1185">Reference proteome</keyword>
<proteinExistence type="predicted"/>
<dbReference type="EMBL" id="LJSK01000125">
    <property type="protein sequence ID" value="KPI86545.1"/>
    <property type="molecule type" value="Genomic_DNA"/>
</dbReference>
<sequence length="247" mass="28109">MPGTMFTRLRSLVASQPRCLRFFSEFHSGSILGTSLHPGCSLKDLQEDLKHENELRTRGIGETLQNFVNRAELSHMESPEADEKFLKDLDIKVDDFFSRIPLPEDPMRSALALTDEEVKEEAAAEVVKEAVREMYWRKLDAKKAEELRLKHAQEKYAKQGMRKYFDELKEDEQMRERYSNLLSGGAMNASALRPRPSVEEQTPASKYAVGHDEKDTMADASAEDLQAELAAMKAKVAKLEEMLRGKN</sequence>
<name>A0A0N1HYA2_LEPSE</name>
<evidence type="ECO:0000256" key="1">
    <source>
        <dbReference type="SAM" id="MobiDB-lite"/>
    </source>
</evidence>
<evidence type="ECO:0000313" key="2">
    <source>
        <dbReference type="EMBL" id="KPI86545.1"/>
    </source>
</evidence>
<dbReference type="OMA" id="AVREMYW"/>
<dbReference type="Proteomes" id="UP000038009">
    <property type="component" value="Unassembled WGS sequence"/>
</dbReference>
<evidence type="ECO:0000313" key="3">
    <source>
        <dbReference type="Proteomes" id="UP000038009"/>
    </source>
</evidence>
<dbReference type="VEuPathDB" id="TriTrypDB:Lsey_0125_0030"/>